<dbReference type="OMA" id="QAFIYFW"/>
<evidence type="ECO:0000259" key="7">
    <source>
        <dbReference type="Pfam" id="PF01490"/>
    </source>
</evidence>
<protein>
    <submittedName>
        <fullName evidence="8">Putative amino acid transporter</fullName>
    </submittedName>
</protein>
<accession>A0A2I1CPX6</accession>
<dbReference type="OrthoDB" id="40134at2759"/>
<feature type="transmembrane region" description="Helical" evidence="6">
    <location>
        <begin position="192"/>
        <end position="215"/>
    </location>
</feature>
<evidence type="ECO:0000256" key="2">
    <source>
        <dbReference type="ARBA" id="ARBA00008066"/>
    </source>
</evidence>
<dbReference type="GeneID" id="36538906"/>
<evidence type="ECO:0000256" key="1">
    <source>
        <dbReference type="ARBA" id="ARBA00004141"/>
    </source>
</evidence>
<keyword evidence="5 6" id="KW-0472">Membrane</keyword>
<dbReference type="InterPro" id="IPR013057">
    <property type="entry name" value="AA_transpt_TM"/>
</dbReference>
<feature type="domain" description="Amino acid transporter transmembrane" evidence="7">
    <location>
        <begin position="139"/>
        <end position="485"/>
    </location>
</feature>
<feature type="transmembrane region" description="Helical" evidence="6">
    <location>
        <begin position="462"/>
        <end position="488"/>
    </location>
</feature>
<comment type="similarity">
    <text evidence="2">Belongs to the amino acid/polyamine transporter 2 family.</text>
</comment>
<gene>
    <name evidence="8" type="ORF">P174DRAFT_509538</name>
</gene>
<comment type="caution">
    <text evidence="8">The sequence shown here is derived from an EMBL/GenBank/DDBJ whole genome shotgun (WGS) entry which is preliminary data.</text>
</comment>
<comment type="subcellular location">
    <subcellularLocation>
        <location evidence="1">Membrane</location>
        <topology evidence="1">Multi-pass membrane protein</topology>
    </subcellularLocation>
</comment>
<dbReference type="AlphaFoldDB" id="A0A2I1CPX6"/>
<dbReference type="GO" id="GO:0015179">
    <property type="term" value="F:L-amino acid transmembrane transporter activity"/>
    <property type="evidence" value="ECO:0007669"/>
    <property type="project" value="TreeGrafter"/>
</dbReference>
<dbReference type="GO" id="GO:0016020">
    <property type="term" value="C:membrane"/>
    <property type="evidence" value="ECO:0007669"/>
    <property type="project" value="UniProtKB-SubCell"/>
</dbReference>
<feature type="transmembrane region" description="Helical" evidence="6">
    <location>
        <begin position="158"/>
        <end position="180"/>
    </location>
</feature>
<feature type="transmembrane region" description="Helical" evidence="6">
    <location>
        <begin position="227"/>
        <end position="246"/>
    </location>
</feature>
<dbReference type="VEuPathDB" id="FungiDB:P174DRAFT_509538"/>
<evidence type="ECO:0000313" key="8">
    <source>
        <dbReference type="EMBL" id="PKX99663.1"/>
    </source>
</evidence>
<reference evidence="9" key="1">
    <citation type="journal article" date="2018" name="Proc. Natl. Acad. Sci. U.S.A.">
        <title>Linking secondary metabolites to gene clusters through genome sequencing of six diverse Aspergillus species.</title>
        <authorList>
            <person name="Kaerboelling I."/>
            <person name="Vesth T.C."/>
            <person name="Frisvad J.C."/>
            <person name="Nybo J.L."/>
            <person name="Theobald S."/>
            <person name="Kuo A."/>
            <person name="Bowyer P."/>
            <person name="Matsuda Y."/>
            <person name="Mondo S."/>
            <person name="Lyhne E.K."/>
            <person name="Kogle M.E."/>
            <person name="Clum A."/>
            <person name="Lipzen A."/>
            <person name="Salamov A."/>
            <person name="Ngan C.Y."/>
            <person name="Daum C."/>
            <person name="Chiniquy J."/>
            <person name="Barry K."/>
            <person name="LaButti K."/>
            <person name="Haridas S."/>
            <person name="Simmons B.A."/>
            <person name="Magnuson J.K."/>
            <person name="Mortensen U.H."/>
            <person name="Larsen T.O."/>
            <person name="Grigoriev I.V."/>
            <person name="Baker S.E."/>
            <person name="Andersen M.R."/>
        </authorList>
    </citation>
    <scope>NUCLEOTIDE SEQUENCE [LARGE SCALE GENOMIC DNA]</scope>
    <source>
        <strain evidence="9">IBT 16806</strain>
    </source>
</reference>
<feature type="transmembrane region" description="Helical" evidence="6">
    <location>
        <begin position="345"/>
        <end position="370"/>
    </location>
</feature>
<dbReference type="PANTHER" id="PTHR22950">
    <property type="entry name" value="AMINO ACID TRANSPORTER"/>
    <property type="match status" value="1"/>
</dbReference>
<evidence type="ECO:0000256" key="3">
    <source>
        <dbReference type="ARBA" id="ARBA00022692"/>
    </source>
</evidence>
<evidence type="ECO:0000313" key="9">
    <source>
        <dbReference type="Proteomes" id="UP000234474"/>
    </source>
</evidence>
<keyword evidence="9" id="KW-1185">Reference proteome</keyword>
<proteinExistence type="inferred from homology"/>
<evidence type="ECO:0000256" key="4">
    <source>
        <dbReference type="ARBA" id="ARBA00022989"/>
    </source>
</evidence>
<evidence type="ECO:0000256" key="5">
    <source>
        <dbReference type="ARBA" id="ARBA00023136"/>
    </source>
</evidence>
<keyword evidence="4 6" id="KW-1133">Transmembrane helix</keyword>
<dbReference type="Proteomes" id="UP000234474">
    <property type="component" value="Unassembled WGS sequence"/>
</dbReference>
<evidence type="ECO:0000256" key="6">
    <source>
        <dbReference type="SAM" id="Phobius"/>
    </source>
</evidence>
<dbReference type="RefSeq" id="XP_024688258.1">
    <property type="nucleotide sequence ID" value="XM_024831569.1"/>
</dbReference>
<feature type="transmembrane region" description="Helical" evidence="6">
    <location>
        <begin position="131"/>
        <end position="151"/>
    </location>
</feature>
<name>A0A2I1CPX6_ASPN1</name>
<dbReference type="Pfam" id="PF01490">
    <property type="entry name" value="Aa_trans"/>
    <property type="match status" value="1"/>
</dbReference>
<sequence length="567" mass="62339">MAQPASVVLDGGDPRLHEKEREAFDAVAYGTAAIRPQHRKVHDSSVTFEEYYYYAQLTRAEEESRPNGDKERGWLSLIFPSKSGGGIQPVPENTSEDAKTLSAGDAAGQLTITDEEWTNASRALRTATRGAIFYLITTDILGPFGLGYAFATMGWGPGVALYTVFGGLAAYSGYLLWSAFGDLGFRLYGRWMRYLFNVLQSIQLLLNVGLIVISNGEALYQVSKSKLCFIICCLVWALFGFFIGQIRTLQKYGWLANSAVWINLIVIGERAPNYAAASASAGAVVNKALITPVNGVYPPVQTSGGLPEAGNFVGSLSGAMQAVFAYGGAMVFPEFMSEMKRPKDFLTAMWAAQAFIYFWYMFYGLFMYGYQGQYNVNPSYLGIGSYDISTAGNVFAMLSAAIAAGLYGNIGLKVLYNQVFVELFRCPPLTTRGGKLFWVILVPVYWGIAFVLAAGIPNFSGLTSVVAAVCILQFTYSFPPLLALAYWVKRAALRDGEGFDPATGQTVRHDQGMRRVVRGFLAQRPKELAMSVFNIFYILGHCRWRGWSLIDAFAQSRTTSYTCKINI</sequence>
<dbReference type="EMBL" id="MSZS01000001">
    <property type="protein sequence ID" value="PKX99663.1"/>
    <property type="molecule type" value="Genomic_DNA"/>
</dbReference>
<feature type="transmembrane region" description="Helical" evidence="6">
    <location>
        <begin position="436"/>
        <end position="456"/>
    </location>
</feature>
<organism evidence="8 9">
    <name type="scientific">Aspergillus novofumigatus (strain IBT 16806)</name>
    <dbReference type="NCBI Taxonomy" id="1392255"/>
    <lineage>
        <taxon>Eukaryota</taxon>
        <taxon>Fungi</taxon>
        <taxon>Dikarya</taxon>
        <taxon>Ascomycota</taxon>
        <taxon>Pezizomycotina</taxon>
        <taxon>Eurotiomycetes</taxon>
        <taxon>Eurotiomycetidae</taxon>
        <taxon>Eurotiales</taxon>
        <taxon>Aspergillaceae</taxon>
        <taxon>Aspergillus</taxon>
        <taxon>Aspergillus subgen. Fumigati</taxon>
    </lineage>
</organism>
<dbReference type="STRING" id="1392255.A0A2I1CPX6"/>
<keyword evidence="3 6" id="KW-0812">Transmembrane</keyword>
<dbReference type="PANTHER" id="PTHR22950:SF461">
    <property type="entry name" value="AMINO ACID TRANSPORTER TRANSMEMBRANE DOMAIN-CONTAINING PROTEIN"/>
    <property type="match status" value="1"/>
</dbReference>
<feature type="transmembrane region" description="Helical" evidence="6">
    <location>
        <begin position="390"/>
        <end position="415"/>
    </location>
</feature>